<sequence length="45" mass="5117">MKKKGNDEMNGVLRPQTTDRKKKILSSFAKAVKQNDKALKKLSKN</sequence>
<dbReference type="AlphaFoldDB" id="A0A8J8GF27"/>
<name>A0A8J8GF27_9BACI</name>
<organism evidence="2 3">
    <name type="scientific">Calidifontibacillus erzurumensis</name>
    <dbReference type="NCBI Taxonomy" id="2741433"/>
    <lineage>
        <taxon>Bacteria</taxon>
        <taxon>Bacillati</taxon>
        <taxon>Bacillota</taxon>
        <taxon>Bacilli</taxon>
        <taxon>Bacillales</taxon>
        <taxon>Bacillaceae</taxon>
        <taxon>Calidifontibacillus/Schinkia group</taxon>
        <taxon>Calidifontibacillus</taxon>
    </lineage>
</organism>
<accession>A0A8J8GF27</accession>
<gene>
    <name evidence="2" type="ORF">HR057_13285</name>
</gene>
<comment type="caution">
    <text evidence="2">The sequence shown here is derived from an EMBL/GenBank/DDBJ whole genome shotgun (WGS) entry which is preliminary data.</text>
</comment>
<dbReference type="Proteomes" id="UP000625804">
    <property type="component" value="Unassembled WGS sequence"/>
</dbReference>
<reference evidence="2" key="1">
    <citation type="submission" date="2020-06" db="EMBL/GenBank/DDBJ databases">
        <title>A novel thermopfilic bacterium from Erzurum, Turkey.</title>
        <authorList>
            <person name="Adiguzel A."/>
            <person name="Ay H."/>
            <person name="Baltaci M.O."/>
        </authorList>
    </citation>
    <scope>NUCLEOTIDE SEQUENCE</scope>
    <source>
        <strain evidence="2">P2</strain>
    </source>
</reference>
<evidence type="ECO:0000313" key="2">
    <source>
        <dbReference type="EMBL" id="NSL52725.1"/>
    </source>
</evidence>
<evidence type="ECO:0000256" key="1">
    <source>
        <dbReference type="SAM" id="MobiDB-lite"/>
    </source>
</evidence>
<dbReference type="EMBL" id="JABTTE010000020">
    <property type="protein sequence ID" value="NSL52725.1"/>
    <property type="molecule type" value="Genomic_DNA"/>
</dbReference>
<protein>
    <submittedName>
        <fullName evidence="2">Uncharacterized protein</fullName>
    </submittedName>
</protein>
<dbReference type="RefSeq" id="WP_173731928.1">
    <property type="nucleotide sequence ID" value="NZ_JABTTE010000020.1"/>
</dbReference>
<keyword evidence="3" id="KW-1185">Reference proteome</keyword>
<feature type="region of interest" description="Disordered" evidence="1">
    <location>
        <begin position="1"/>
        <end position="22"/>
    </location>
</feature>
<proteinExistence type="predicted"/>
<evidence type="ECO:0000313" key="3">
    <source>
        <dbReference type="Proteomes" id="UP000625804"/>
    </source>
</evidence>